<dbReference type="InterPro" id="IPR036415">
    <property type="entry name" value="Lamin_tail_dom_sf"/>
</dbReference>
<dbReference type="AlphaFoldDB" id="A0A512RGX2"/>
<evidence type="ECO:0000256" key="2">
    <source>
        <dbReference type="SAM" id="SignalP"/>
    </source>
</evidence>
<organism evidence="4 5">
    <name type="scientific">Chitinophaga cymbidii</name>
    <dbReference type="NCBI Taxonomy" id="1096750"/>
    <lineage>
        <taxon>Bacteria</taxon>
        <taxon>Pseudomonadati</taxon>
        <taxon>Bacteroidota</taxon>
        <taxon>Chitinophagia</taxon>
        <taxon>Chitinophagales</taxon>
        <taxon>Chitinophagaceae</taxon>
        <taxon>Chitinophaga</taxon>
    </lineage>
</organism>
<dbReference type="EMBL" id="BKAU01000001">
    <property type="protein sequence ID" value="GEP94928.1"/>
    <property type="molecule type" value="Genomic_DNA"/>
</dbReference>
<protein>
    <recommendedName>
        <fullName evidence="3">LTD domain-containing protein</fullName>
    </recommendedName>
</protein>
<dbReference type="InterPro" id="IPR014755">
    <property type="entry name" value="Cu-Rt/internalin_Ig-like"/>
</dbReference>
<evidence type="ECO:0000313" key="5">
    <source>
        <dbReference type="Proteomes" id="UP000321436"/>
    </source>
</evidence>
<gene>
    <name evidence="4" type="ORF">CCY01nite_11880</name>
</gene>
<dbReference type="RefSeq" id="WP_146858749.1">
    <property type="nucleotide sequence ID" value="NZ_BKAU01000001.1"/>
</dbReference>
<dbReference type="Proteomes" id="UP000321436">
    <property type="component" value="Unassembled WGS sequence"/>
</dbReference>
<name>A0A512RGX2_9BACT</name>
<feature type="domain" description="LTD" evidence="3">
    <location>
        <begin position="301"/>
        <end position="406"/>
    </location>
</feature>
<evidence type="ECO:0000313" key="4">
    <source>
        <dbReference type="EMBL" id="GEP94928.1"/>
    </source>
</evidence>
<dbReference type="InterPro" id="IPR001322">
    <property type="entry name" value="Lamin_tail_dom"/>
</dbReference>
<keyword evidence="5" id="KW-1185">Reference proteome</keyword>
<dbReference type="Pfam" id="PF00932">
    <property type="entry name" value="LTD"/>
    <property type="match status" value="1"/>
</dbReference>
<evidence type="ECO:0000256" key="1">
    <source>
        <dbReference type="ARBA" id="ARBA00022729"/>
    </source>
</evidence>
<accession>A0A512RGX2</accession>
<comment type="caution">
    <text evidence="4">The sequence shown here is derived from an EMBL/GenBank/DDBJ whole genome shotgun (WGS) entry which is preliminary data.</text>
</comment>
<dbReference type="Gene3D" id="2.60.40.1220">
    <property type="match status" value="1"/>
</dbReference>
<feature type="chain" id="PRO_5021963841" description="LTD domain-containing protein" evidence="2">
    <location>
        <begin position="18"/>
        <end position="829"/>
    </location>
</feature>
<reference evidence="4 5" key="1">
    <citation type="submission" date="2019-07" db="EMBL/GenBank/DDBJ databases">
        <title>Whole genome shotgun sequence of Chitinophaga cymbidii NBRC 109752.</title>
        <authorList>
            <person name="Hosoyama A."/>
            <person name="Uohara A."/>
            <person name="Ohji S."/>
            <person name="Ichikawa N."/>
        </authorList>
    </citation>
    <scope>NUCLEOTIDE SEQUENCE [LARGE SCALE GENOMIC DNA]</scope>
    <source>
        <strain evidence="4 5">NBRC 109752</strain>
    </source>
</reference>
<evidence type="ECO:0000259" key="3">
    <source>
        <dbReference type="Pfam" id="PF00932"/>
    </source>
</evidence>
<sequence length="829" mass="90149">MRPVVCNLLLAAFPAIAFGQFSDNFNDGDFSQHPSWQGMDSAFRVDGGVLRSRHTVPNSTFYLSSPVALSGALEWEWWVHLDLATSSTNYADVYLLSPDAALGAGYFVRIGNTADEVSLYCHPPGSAPLKLIDGRDGTSAGPLRIRATRTEEGVWRLYTNGLPEGQAVDNTFAEGAHFGLKVRQSTASFFQRHYFDDIFIRPFIPDVIPPEVLAAEALSAEEIFIRFSEPVDSVTACDAGNYVPGVRRVEWGGVVVRVFLSTPLQNGVSTRFSVKDVKDLYGNAMPLQEMNVLHYTPGRYDVLIHEILADPSPPTGLPEYEYVELRNVSPHAIRLDGWTLHNSSTSVSLPAYTLQPDSLVVVCGRLAFSFFHPALDAGSFPPLANEGETLSLYDRQGTLMHAVAYSKSWYAGSIKDAGGWSLEMKDTRWPCAGADNWKASTDVTGGTPGRYNTAAGAIPEPPVTSLVRISVPDSMQLRLHFSGGLDSASASDPLNYNIPGIEQVSVAPPLFNIVTLQLKEPVHTGSLMFHHIKDCGGRTVTLPEPVPFARPVAPDSLDLVINEVLFDPPQGAADFVEIFNRSGKAIELDKLYFASRGTDGVLKQAVLLTEGPFLCMPGEHMAWSPEPALCRFFTCGAVQRISALPTLPPDEGSIVLLRADGQVIDEVAYNKSWHHGVLQQTKGISLERLHPDYPSGDPHNWHSAAATAGYATPGAVNSQFQPATALNSGFTLMSEVFSPDNDGQNDVALLAWDLRQGQTANITIFDGRGRPVRHLARNLLLSVNGRISWDGLSDAGLIAQPGIYIIFIQIFDPQGKTGAWKLPLVLAGR</sequence>
<proteinExistence type="predicted"/>
<keyword evidence="1 2" id="KW-0732">Signal</keyword>
<feature type="signal peptide" evidence="2">
    <location>
        <begin position="1"/>
        <end position="17"/>
    </location>
</feature>
<dbReference type="SUPFAM" id="SSF74853">
    <property type="entry name" value="Lamin A/C globular tail domain"/>
    <property type="match status" value="1"/>
</dbReference>
<dbReference type="Gene3D" id="2.60.40.4070">
    <property type="match status" value="1"/>
</dbReference>
<dbReference type="OrthoDB" id="9758406at2"/>